<dbReference type="AlphaFoldDB" id="A0AAD9AH21"/>
<sequence>MEQATACNKWNLTAGRRQHIEFPISEESDNISCCELCDRLRELVAKAILRDNRYKEVSPRFSVPRQGNKKTILRLRRLSELGSQTKKELTFSIYAHPDTPCPWNVLCPYRSLDLDFADDRLACCRQNHTCFREHDSQLPNLPTRVISVGDDASSIRLMESSGVQDRYICLSHCWGSKQPLVTTKTNFEDHLNHIPWESMPPLYQDTIRLAWRYGIKYVWIDSLCILQGDERDWAHEAGRMKDVYGNAFLTVAAASSSDCSSGILSNSLDGRASFDESMFLHWEGTTTGGAFKWIIASFDLLDYNTCYSCDPSFSYLPKSCLPTRCLSPLYRRAWVLQENLLSPRTLSFALYRLKWTCRDSIKSSDNHPNDDHGFPQGFNQLIQSITESPSKYRGCHWLELVQCYSKLKIARQHDWLPALSGLAQIYQQTDPDSRYLAGIWDNWLLPSLTWRRADATSKAKRGTESLLIKPTSSEQSGQSYWCTPSWSWASIGNAVVFDGNDQWAKAYAFLRGANCDPSTIHNPWGNVRHGKLDISGPISAFGPEEQRRCELGHETELNYDYDANDLTGKDIECLVLGLETSSYEKHGRQPNDLESWNRQVSLSVKVFGLLLEAVDVDTATYRRVGLLRYYYEGRGPYAIDKSRRGVWWYQRTTDTFRRDITII</sequence>
<comment type="caution">
    <text evidence="2">The sequence shown here is derived from an EMBL/GenBank/DDBJ whole genome shotgun (WGS) entry which is preliminary data.</text>
</comment>
<dbReference type="PANTHER" id="PTHR33112:SF16">
    <property type="entry name" value="HETEROKARYON INCOMPATIBILITY DOMAIN-CONTAINING PROTEIN"/>
    <property type="match status" value="1"/>
</dbReference>
<name>A0AAD9AH21_9PEZI</name>
<dbReference type="Pfam" id="PF06985">
    <property type="entry name" value="HET"/>
    <property type="match status" value="1"/>
</dbReference>
<protein>
    <recommendedName>
        <fullName evidence="1">Heterokaryon incompatibility domain-containing protein</fullName>
    </recommendedName>
</protein>
<accession>A0AAD9AH21</accession>
<dbReference type="PANTHER" id="PTHR33112">
    <property type="entry name" value="DOMAIN PROTEIN, PUTATIVE-RELATED"/>
    <property type="match status" value="1"/>
</dbReference>
<organism evidence="2 3">
    <name type="scientific">Colletotrichum chrysophilum</name>
    <dbReference type="NCBI Taxonomy" id="1836956"/>
    <lineage>
        <taxon>Eukaryota</taxon>
        <taxon>Fungi</taxon>
        <taxon>Dikarya</taxon>
        <taxon>Ascomycota</taxon>
        <taxon>Pezizomycotina</taxon>
        <taxon>Sordariomycetes</taxon>
        <taxon>Hypocreomycetidae</taxon>
        <taxon>Glomerellales</taxon>
        <taxon>Glomerellaceae</taxon>
        <taxon>Colletotrichum</taxon>
        <taxon>Colletotrichum gloeosporioides species complex</taxon>
    </lineage>
</organism>
<evidence type="ECO:0000313" key="2">
    <source>
        <dbReference type="EMBL" id="KAK1845449.1"/>
    </source>
</evidence>
<keyword evidence="3" id="KW-1185">Reference proteome</keyword>
<gene>
    <name evidence="2" type="ORF">CCHR01_11945</name>
</gene>
<feature type="domain" description="Heterokaryon incompatibility" evidence="1">
    <location>
        <begin position="167"/>
        <end position="338"/>
    </location>
</feature>
<evidence type="ECO:0000259" key="1">
    <source>
        <dbReference type="Pfam" id="PF06985"/>
    </source>
</evidence>
<proteinExistence type="predicted"/>
<evidence type="ECO:0000313" key="3">
    <source>
        <dbReference type="Proteomes" id="UP001243330"/>
    </source>
</evidence>
<dbReference type="InterPro" id="IPR010730">
    <property type="entry name" value="HET"/>
</dbReference>
<dbReference type="EMBL" id="JAQOWY010000272">
    <property type="protein sequence ID" value="KAK1845449.1"/>
    <property type="molecule type" value="Genomic_DNA"/>
</dbReference>
<reference evidence="2" key="1">
    <citation type="submission" date="2023-01" db="EMBL/GenBank/DDBJ databases">
        <title>Colletotrichum chrysophilum M932 genome sequence.</title>
        <authorList>
            <person name="Baroncelli R."/>
        </authorList>
    </citation>
    <scope>NUCLEOTIDE SEQUENCE</scope>
    <source>
        <strain evidence="2">M932</strain>
    </source>
</reference>
<dbReference type="Proteomes" id="UP001243330">
    <property type="component" value="Unassembled WGS sequence"/>
</dbReference>